<comment type="subcellular location">
    <subcellularLocation>
        <location evidence="6">Cytoplasm</location>
    </subcellularLocation>
</comment>
<dbReference type="SUPFAM" id="SSF51569">
    <property type="entry name" value="Aldolase"/>
    <property type="match status" value="1"/>
</dbReference>
<keyword evidence="8" id="KW-1185">Reference proteome</keyword>
<dbReference type="SMART" id="SM01133">
    <property type="entry name" value="DeoC"/>
    <property type="match status" value="1"/>
</dbReference>
<name>A0ABQ2IMT0_9BACT</name>
<comment type="pathway">
    <text evidence="6">Carbohydrate degradation; 2-deoxy-D-ribose 1-phosphate degradation; D-glyceraldehyde 3-phosphate and acetaldehyde from 2-deoxy-alpha-D-ribose 1-phosphate: step 2/2.</text>
</comment>
<reference evidence="8" key="1">
    <citation type="journal article" date="2019" name="Int. J. Syst. Evol. Microbiol.">
        <title>The Global Catalogue of Microorganisms (GCM) 10K type strain sequencing project: providing services to taxonomists for standard genome sequencing and annotation.</title>
        <authorList>
            <consortium name="The Broad Institute Genomics Platform"/>
            <consortium name="The Broad Institute Genome Sequencing Center for Infectious Disease"/>
            <person name="Wu L."/>
            <person name="Ma J."/>
        </authorList>
    </citation>
    <scope>NUCLEOTIDE SEQUENCE [LARGE SCALE GENOMIC DNA]</scope>
    <source>
        <strain evidence="8">CGMCC 1.6375</strain>
    </source>
</reference>
<organism evidence="7 8">
    <name type="scientific">Dyadobacter beijingensis</name>
    <dbReference type="NCBI Taxonomy" id="365489"/>
    <lineage>
        <taxon>Bacteria</taxon>
        <taxon>Pseudomonadati</taxon>
        <taxon>Bacteroidota</taxon>
        <taxon>Cytophagia</taxon>
        <taxon>Cytophagales</taxon>
        <taxon>Spirosomataceae</taxon>
        <taxon>Dyadobacter</taxon>
    </lineage>
</organism>
<feature type="active site" description="Proton donor/acceptor" evidence="6">
    <location>
        <position position="92"/>
    </location>
</feature>
<proteinExistence type="inferred from homology"/>
<dbReference type="InterPro" id="IPR028581">
    <property type="entry name" value="DeoC_typeI"/>
</dbReference>
<dbReference type="CDD" id="cd00959">
    <property type="entry name" value="DeoC"/>
    <property type="match status" value="1"/>
</dbReference>
<feature type="active site" description="Proton donor/acceptor" evidence="6">
    <location>
        <position position="190"/>
    </location>
</feature>
<comment type="catalytic activity">
    <reaction evidence="5 6">
        <text>2-deoxy-D-ribose 5-phosphate = D-glyceraldehyde 3-phosphate + acetaldehyde</text>
        <dbReference type="Rhea" id="RHEA:12821"/>
        <dbReference type="ChEBI" id="CHEBI:15343"/>
        <dbReference type="ChEBI" id="CHEBI:59776"/>
        <dbReference type="ChEBI" id="CHEBI:62877"/>
        <dbReference type="EC" id="4.1.2.4"/>
    </reaction>
</comment>
<evidence type="ECO:0000256" key="3">
    <source>
        <dbReference type="ARBA" id="ARBA00023239"/>
    </source>
</evidence>
<keyword evidence="3 6" id="KW-0456">Lyase</keyword>
<comment type="caution">
    <text evidence="7">The sequence shown here is derived from an EMBL/GenBank/DDBJ whole genome shotgun (WGS) entry which is preliminary data.</text>
</comment>
<sequence length="224" mass="24296">MDHLSAYIDHTLLSATASETDVRKICEEAWIHQFKAVCVSPTYVPYVVEMLEFCPIKIEIATVIGFPMGYSTTAVKVAEAREALQSGASELDVVMNLSQFKSMAYLSIREELRQLAELAHEQNALLKVIIETAYLDSFDLYTVCEICAEAKADFVKTSTGFAVSNGSPAGADAEIVRKMRSILPDEVQIKASGGIKTYEQAVAMIEAGATRIGTSSGVAIVTRA</sequence>
<comment type="function">
    <text evidence="6">Catalyzes a reversible aldol reaction between acetaldehyde and D-glyceraldehyde 3-phosphate to generate 2-deoxy-D-ribose 5-phosphate.</text>
</comment>
<protein>
    <recommendedName>
        <fullName evidence="6">Deoxyribose-phosphate aldolase</fullName>
        <shortName evidence="6">DERA</shortName>
        <ecNumber evidence="6">4.1.2.4</ecNumber>
    </recommendedName>
    <alternativeName>
        <fullName evidence="6">2-deoxy-D-ribose 5-phosphate aldolase</fullName>
    </alternativeName>
    <alternativeName>
        <fullName evidence="6">Phosphodeoxyriboaldolase</fullName>
        <shortName evidence="6">Deoxyriboaldolase</shortName>
    </alternativeName>
</protein>
<gene>
    <name evidence="6" type="primary">deoC</name>
    <name evidence="7" type="ORF">GCM10010967_58300</name>
</gene>
<evidence type="ECO:0000256" key="2">
    <source>
        <dbReference type="ARBA" id="ARBA00022490"/>
    </source>
</evidence>
<keyword evidence="4 6" id="KW-0704">Schiff base</keyword>
<evidence type="ECO:0000256" key="1">
    <source>
        <dbReference type="ARBA" id="ARBA00010936"/>
    </source>
</evidence>
<dbReference type="Gene3D" id="3.20.20.70">
    <property type="entry name" value="Aldolase class I"/>
    <property type="match status" value="1"/>
</dbReference>
<dbReference type="EC" id="4.1.2.4" evidence="6"/>
<dbReference type="InterPro" id="IPR002915">
    <property type="entry name" value="DeoC/FbaB/LacD_aldolase"/>
</dbReference>
<evidence type="ECO:0000256" key="4">
    <source>
        <dbReference type="ARBA" id="ARBA00023270"/>
    </source>
</evidence>
<dbReference type="HAMAP" id="MF_00114">
    <property type="entry name" value="DeoC_type1"/>
    <property type="match status" value="1"/>
</dbReference>
<dbReference type="InterPro" id="IPR013785">
    <property type="entry name" value="Aldolase_TIM"/>
</dbReference>
<feature type="active site" description="Schiff-base intermediate with acetaldehyde" evidence="6">
    <location>
        <position position="156"/>
    </location>
</feature>
<dbReference type="RefSeq" id="WP_019945908.1">
    <property type="nucleotide sequence ID" value="NZ_BMLI01000005.1"/>
</dbReference>
<keyword evidence="2 6" id="KW-0963">Cytoplasm</keyword>
<dbReference type="NCBIfam" id="TIGR00126">
    <property type="entry name" value="deoC"/>
    <property type="match status" value="1"/>
</dbReference>
<dbReference type="Pfam" id="PF01791">
    <property type="entry name" value="DeoC"/>
    <property type="match status" value="1"/>
</dbReference>
<dbReference type="EMBL" id="BMLI01000005">
    <property type="protein sequence ID" value="GGN14341.1"/>
    <property type="molecule type" value="Genomic_DNA"/>
</dbReference>
<comment type="similarity">
    <text evidence="1 6">Belongs to the DeoC/FbaB aldolase family. DeoC type 1 subfamily.</text>
</comment>
<evidence type="ECO:0000313" key="8">
    <source>
        <dbReference type="Proteomes" id="UP000632339"/>
    </source>
</evidence>
<dbReference type="PANTHER" id="PTHR10889">
    <property type="entry name" value="DEOXYRIBOSE-PHOSPHATE ALDOLASE"/>
    <property type="match status" value="1"/>
</dbReference>
<dbReference type="PIRSF" id="PIRSF001357">
    <property type="entry name" value="DeoC"/>
    <property type="match status" value="1"/>
</dbReference>
<dbReference type="Proteomes" id="UP000632339">
    <property type="component" value="Unassembled WGS sequence"/>
</dbReference>
<dbReference type="InterPro" id="IPR011343">
    <property type="entry name" value="DeoC"/>
</dbReference>
<evidence type="ECO:0000256" key="6">
    <source>
        <dbReference type="HAMAP-Rule" id="MF_00114"/>
    </source>
</evidence>
<evidence type="ECO:0000256" key="5">
    <source>
        <dbReference type="ARBA" id="ARBA00048791"/>
    </source>
</evidence>
<dbReference type="PANTHER" id="PTHR10889:SF1">
    <property type="entry name" value="DEOXYRIBOSE-PHOSPHATE ALDOLASE"/>
    <property type="match status" value="1"/>
</dbReference>
<evidence type="ECO:0000313" key="7">
    <source>
        <dbReference type="EMBL" id="GGN14341.1"/>
    </source>
</evidence>
<accession>A0ABQ2IMT0</accession>